<dbReference type="GO" id="GO:0030246">
    <property type="term" value="F:carbohydrate binding"/>
    <property type="evidence" value="ECO:0007669"/>
    <property type="project" value="UniProtKB-KW"/>
</dbReference>
<name>A0A978US01_ZIZJJ</name>
<dbReference type="PANTHER" id="PTHR32401">
    <property type="entry name" value="CONCANAVALIN A-LIKE LECTIN FAMILY PROTEIN"/>
    <property type="match status" value="1"/>
</dbReference>
<evidence type="ECO:0000256" key="6">
    <source>
        <dbReference type="ARBA" id="ARBA00023136"/>
    </source>
</evidence>
<feature type="signal peptide" evidence="10">
    <location>
        <begin position="1"/>
        <end position="28"/>
    </location>
</feature>
<feature type="transmembrane region" description="Helical" evidence="9">
    <location>
        <begin position="445"/>
        <end position="466"/>
    </location>
</feature>
<dbReference type="PROSITE" id="PS00307">
    <property type="entry name" value="LECTIN_LEGUME_BETA"/>
    <property type="match status" value="1"/>
</dbReference>
<organism evidence="12 13">
    <name type="scientific">Ziziphus jujuba var. spinosa</name>
    <dbReference type="NCBI Taxonomy" id="714518"/>
    <lineage>
        <taxon>Eukaryota</taxon>
        <taxon>Viridiplantae</taxon>
        <taxon>Streptophyta</taxon>
        <taxon>Embryophyta</taxon>
        <taxon>Tracheophyta</taxon>
        <taxon>Spermatophyta</taxon>
        <taxon>Magnoliopsida</taxon>
        <taxon>eudicotyledons</taxon>
        <taxon>Gunneridae</taxon>
        <taxon>Pentapetalae</taxon>
        <taxon>rosids</taxon>
        <taxon>fabids</taxon>
        <taxon>Rosales</taxon>
        <taxon>Rhamnaceae</taxon>
        <taxon>Paliureae</taxon>
        <taxon>Ziziphus</taxon>
    </lineage>
</organism>
<feature type="region of interest" description="Disordered" evidence="8">
    <location>
        <begin position="553"/>
        <end position="573"/>
    </location>
</feature>
<keyword evidence="6 9" id="KW-0472">Membrane</keyword>
<evidence type="ECO:0000256" key="5">
    <source>
        <dbReference type="ARBA" id="ARBA00022989"/>
    </source>
</evidence>
<dbReference type="InterPro" id="IPR001220">
    <property type="entry name" value="Legume_lectin_dom"/>
</dbReference>
<evidence type="ECO:0000256" key="10">
    <source>
        <dbReference type="SAM" id="SignalP"/>
    </source>
</evidence>
<evidence type="ECO:0000256" key="7">
    <source>
        <dbReference type="SAM" id="Coils"/>
    </source>
</evidence>
<accession>A0A978US01</accession>
<dbReference type="GO" id="GO:0080115">
    <property type="term" value="F:myosin XI tail binding"/>
    <property type="evidence" value="ECO:0007669"/>
    <property type="project" value="UniProtKB-ARBA"/>
</dbReference>
<keyword evidence="3 9" id="KW-0812">Transmembrane</keyword>
<dbReference type="AlphaFoldDB" id="A0A978US01"/>
<comment type="caution">
    <text evidence="12">The sequence shown here is derived from an EMBL/GenBank/DDBJ whole genome shotgun (WGS) entry which is preliminary data.</text>
</comment>
<dbReference type="Proteomes" id="UP000813462">
    <property type="component" value="Unassembled WGS sequence"/>
</dbReference>
<proteinExistence type="inferred from homology"/>
<gene>
    <name evidence="12" type="ORF">FEM48_Zijuj09G0087200</name>
</gene>
<dbReference type="InterPro" id="IPR019825">
    <property type="entry name" value="Lectin_legB_Mn/Ca_BS"/>
</dbReference>
<keyword evidence="7" id="KW-0175">Coiled coil</keyword>
<dbReference type="Gene3D" id="2.60.120.200">
    <property type="match status" value="1"/>
</dbReference>
<evidence type="ECO:0000313" key="13">
    <source>
        <dbReference type="Proteomes" id="UP000813462"/>
    </source>
</evidence>
<feature type="domain" description="GTD-binding" evidence="11">
    <location>
        <begin position="576"/>
        <end position="674"/>
    </location>
</feature>
<dbReference type="Pfam" id="PF00139">
    <property type="entry name" value="Lectin_legB"/>
    <property type="match status" value="1"/>
</dbReference>
<evidence type="ECO:0000256" key="9">
    <source>
        <dbReference type="SAM" id="Phobius"/>
    </source>
</evidence>
<comment type="subcellular location">
    <subcellularLocation>
        <location evidence="1">Membrane</location>
    </subcellularLocation>
</comment>
<dbReference type="Pfam" id="PF04576">
    <property type="entry name" value="Zein-binding"/>
    <property type="match status" value="1"/>
</dbReference>
<feature type="coiled-coil region" evidence="7">
    <location>
        <begin position="585"/>
        <end position="676"/>
    </location>
</feature>
<dbReference type="PROSITE" id="PS51775">
    <property type="entry name" value="GTD_BINDING"/>
    <property type="match status" value="1"/>
</dbReference>
<evidence type="ECO:0000256" key="2">
    <source>
        <dbReference type="ARBA" id="ARBA00007606"/>
    </source>
</evidence>
<dbReference type="GO" id="GO:0016020">
    <property type="term" value="C:membrane"/>
    <property type="evidence" value="ECO:0007669"/>
    <property type="project" value="UniProtKB-SubCell"/>
</dbReference>
<dbReference type="CDD" id="cd06899">
    <property type="entry name" value="lectin_legume_LecRK_Arcelin_ConA"/>
    <property type="match status" value="1"/>
</dbReference>
<evidence type="ECO:0000259" key="11">
    <source>
        <dbReference type="PROSITE" id="PS51775"/>
    </source>
</evidence>
<evidence type="ECO:0000256" key="3">
    <source>
        <dbReference type="ARBA" id="ARBA00022692"/>
    </source>
</evidence>
<feature type="chain" id="PRO_5037678230" description="GTD-binding domain-containing protein" evidence="10">
    <location>
        <begin position="29"/>
        <end position="702"/>
    </location>
</feature>
<evidence type="ECO:0000313" key="12">
    <source>
        <dbReference type="EMBL" id="KAH7517651.1"/>
    </source>
</evidence>
<dbReference type="PANTHER" id="PTHR32401:SF49">
    <property type="entry name" value="OS10G0129200 PROTEIN"/>
    <property type="match status" value="1"/>
</dbReference>
<evidence type="ECO:0000256" key="4">
    <source>
        <dbReference type="ARBA" id="ARBA00022734"/>
    </source>
</evidence>
<dbReference type="InterPro" id="IPR007656">
    <property type="entry name" value="GTD-bd"/>
</dbReference>
<evidence type="ECO:0000256" key="1">
    <source>
        <dbReference type="ARBA" id="ARBA00004370"/>
    </source>
</evidence>
<keyword evidence="4" id="KW-0430">Lectin</keyword>
<dbReference type="InterPro" id="IPR050258">
    <property type="entry name" value="Leguminous_Lectin"/>
</dbReference>
<keyword evidence="5 9" id="KW-1133">Transmembrane helix</keyword>
<reference evidence="12" key="1">
    <citation type="journal article" date="2021" name="Front. Plant Sci.">
        <title>Chromosome-Scale Genome Assembly for Chinese Sour Jujube and Insights Into Its Genome Evolution and Domestication Signature.</title>
        <authorList>
            <person name="Shen L.-Y."/>
            <person name="Luo H."/>
            <person name="Wang X.-L."/>
            <person name="Wang X.-M."/>
            <person name="Qiu X.-J."/>
            <person name="Liu H."/>
            <person name="Zhou S.-S."/>
            <person name="Jia K.-H."/>
            <person name="Nie S."/>
            <person name="Bao Y.-T."/>
            <person name="Zhang R.-G."/>
            <person name="Yun Q.-Z."/>
            <person name="Chai Y.-H."/>
            <person name="Lu J.-Y."/>
            <person name="Li Y."/>
            <person name="Zhao S.-W."/>
            <person name="Mao J.-F."/>
            <person name="Jia S.-G."/>
            <person name="Mao Y.-M."/>
        </authorList>
    </citation>
    <scope>NUCLEOTIDE SEQUENCE</scope>
    <source>
        <strain evidence="12">AT0</strain>
        <tissue evidence="12">Leaf</tissue>
    </source>
</reference>
<feature type="transmembrane region" description="Helical" evidence="9">
    <location>
        <begin position="289"/>
        <end position="317"/>
    </location>
</feature>
<sequence length="702" mass="78896">MDYRSSVSFSLLICFFFFFCFCFSFTISSPTDFSYTSFSANDNNITVDGAASRETVNGHQSIRLTSNQVNSQVFNDTGRAYHSKPIQLWDPTTNLTTNFTTQFEFSIQFVNGWNQSTPNGGIAFFLASQNSSVTSPSNSYGGWLGLFNQTTDGNSSNQMVAVEFDTYQDQWDPSDNHVGIDVNSIVSEKNLTWSNTMVSGDTLLATISYDGSSKDLKVHLKDPQVPVDDGSLTLTHNVDLRQFLPPQIIVGFSASTGNAIPVQLIRTWNFTSTLEMTINDNKEKESSKIWLVGLVIGLAVLVIGLSSIGVVQAIHVLKFEAPLPRLPSTMPVPMFFPQPGSSMSGLVSSSYVWTGTDENPTAVRSTYCPKFPFTSCLKLTRLSLQLTWKDRIAFRYNAAMHWALLWKKPDLPRFLQIFLGFLSMEFPSSLKFLTQSNEFGCGFLLFGYFSRFFSLLGLFLMFGLGLKVLQVSWFSKGVNLLQILYYFRGKAGRLGIGFGSKCGFGQVCYPKEVSCNCGASEFLVNSQSPNADGSVAKREAEYNSNFDSDEAKDILKKNDDDDDDEKDCHSEDGDDFDAMELWKLVKIERQRAKEAQTELEKERMAAATAAEEAMAMILRLQNEKSCIEMQANQYRRMAEHRQQYDEALIQSLQWIVTKLESEKSLLEDQLKFCRQKLKPYGDEIDQTEQAILTDHSHCSNMQ</sequence>
<evidence type="ECO:0000256" key="8">
    <source>
        <dbReference type="SAM" id="MobiDB-lite"/>
    </source>
</evidence>
<comment type="similarity">
    <text evidence="2">Belongs to the leguminous lectin family.</text>
</comment>
<protein>
    <recommendedName>
        <fullName evidence="11">GTD-binding domain-containing protein</fullName>
    </recommendedName>
</protein>
<dbReference type="SUPFAM" id="SSF49899">
    <property type="entry name" value="Concanavalin A-like lectins/glucanases"/>
    <property type="match status" value="1"/>
</dbReference>
<dbReference type="EMBL" id="JAEACU010000009">
    <property type="protein sequence ID" value="KAH7517651.1"/>
    <property type="molecule type" value="Genomic_DNA"/>
</dbReference>
<keyword evidence="10" id="KW-0732">Signal</keyword>
<dbReference type="InterPro" id="IPR013320">
    <property type="entry name" value="ConA-like_dom_sf"/>
</dbReference>